<protein>
    <submittedName>
        <fullName evidence="1">Transmembrane protein</fullName>
    </submittedName>
</protein>
<name>A0ACC1YRW0_MELAZ</name>
<organism evidence="1 2">
    <name type="scientific">Melia azedarach</name>
    <name type="common">Chinaberry tree</name>
    <dbReference type="NCBI Taxonomy" id="155640"/>
    <lineage>
        <taxon>Eukaryota</taxon>
        <taxon>Viridiplantae</taxon>
        <taxon>Streptophyta</taxon>
        <taxon>Embryophyta</taxon>
        <taxon>Tracheophyta</taxon>
        <taxon>Spermatophyta</taxon>
        <taxon>Magnoliopsida</taxon>
        <taxon>eudicotyledons</taxon>
        <taxon>Gunneridae</taxon>
        <taxon>Pentapetalae</taxon>
        <taxon>rosids</taxon>
        <taxon>malvids</taxon>
        <taxon>Sapindales</taxon>
        <taxon>Meliaceae</taxon>
        <taxon>Melia</taxon>
    </lineage>
</organism>
<comment type="caution">
    <text evidence="1">The sequence shown here is derived from an EMBL/GenBank/DDBJ whole genome shotgun (WGS) entry which is preliminary data.</text>
</comment>
<keyword evidence="1" id="KW-0472">Membrane</keyword>
<evidence type="ECO:0000313" key="1">
    <source>
        <dbReference type="EMBL" id="KAJ4725768.1"/>
    </source>
</evidence>
<dbReference type="EMBL" id="CM051395">
    <property type="protein sequence ID" value="KAJ4725768.1"/>
    <property type="molecule type" value="Genomic_DNA"/>
</dbReference>
<reference evidence="1 2" key="1">
    <citation type="journal article" date="2023" name="Science">
        <title>Complex scaffold remodeling in plant triterpene biosynthesis.</title>
        <authorList>
            <person name="De La Pena R."/>
            <person name="Hodgson H."/>
            <person name="Liu J.C."/>
            <person name="Stephenson M.J."/>
            <person name="Martin A.C."/>
            <person name="Owen C."/>
            <person name="Harkess A."/>
            <person name="Leebens-Mack J."/>
            <person name="Jimenez L.E."/>
            <person name="Osbourn A."/>
            <person name="Sattely E.S."/>
        </authorList>
    </citation>
    <scope>NUCLEOTIDE SEQUENCE [LARGE SCALE GENOMIC DNA]</scope>
    <source>
        <strain evidence="2">cv. JPN11</strain>
        <tissue evidence="1">Leaf</tissue>
    </source>
</reference>
<keyword evidence="1" id="KW-0812">Transmembrane</keyword>
<keyword evidence="2" id="KW-1185">Reference proteome</keyword>
<evidence type="ECO:0000313" key="2">
    <source>
        <dbReference type="Proteomes" id="UP001164539"/>
    </source>
</evidence>
<accession>A0ACC1YRW0</accession>
<sequence length="178" mass="19639">MASSSSISLSPSLSLSSPHVILSSFKPKTCHFLDTHNLFLPNTHLSGKALYFYNPSHKIIPRKRTKIWRNNATTSGEVLSSESNPLENSQQIVSPTGDDGSSAIISVLFFAAFLALSILTIGVIYIGVTDFLQKREREKFEKEEAAKKKKVVGKKVKARTRAGPRGFGQKIDDDEDDD</sequence>
<gene>
    <name evidence="1" type="ORF">OWV82_004587</name>
</gene>
<dbReference type="Proteomes" id="UP001164539">
    <property type="component" value="Chromosome 2"/>
</dbReference>
<proteinExistence type="predicted"/>